<dbReference type="AlphaFoldDB" id="A0AAE1ZKI2"/>
<dbReference type="InterPro" id="IPR010770">
    <property type="entry name" value="Ecd"/>
</dbReference>
<reference evidence="2" key="2">
    <citation type="journal article" date="2023" name="Infect Dis Poverty">
        <title>Chromosome-scale genome of the human blood fluke Schistosoma mekongi and its implications for public health.</title>
        <authorList>
            <person name="Zhou M."/>
            <person name="Xu L."/>
            <person name="Xu D."/>
            <person name="Chen W."/>
            <person name="Khan J."/>
            <person name="Hu Y."/>
            <person name="Huang H."/>
            <person name="Wei H."/>
            <person name="Zhang Y."/>
            <person name="Chusongsang P."/>
            <person name="Tanasarnprasert K."/>
            <person name="Hu X."/>
            <person name="Limpanont Y."/>
            <person name="Lv Z."/>
        </authorList>
    </citation>
    <scope>NUCLEOTIDE SEQUENCE</scope>
    <source>
        <strain evidence="2">LV_2022a</strain>
    </source>
</reference>
<gene>
    <name evidence="2" type="ORF">MN116_002172</name>
</gene>
<evidence type="ECO:0000313" key="2">
    <source>
        <dbReference type="EMBL" id="KAK4475079.1"/>
    </source>
</evidence>
<feature type="compositionally biased region" description="Low complexity" evidence="1">
    <location>
        <begin position="817"/>
        <end position="829"/>
    </location>
</feature>
<protein>
    <submittedName>
        <fullName evidence="2">Uncharacterized protein</fullName>
    </submittedName>
</protein>
<feature type="region of interest" description="Disordered" evidence="1">
    <location>
        <begin position="697"/>
        <end position="734"/>
    </location>
</feature>
<feature type="region of interest" description="Disordered" evidence="1">
    <location>
        <begin position="768"/>
        <end position="798"/>
    </location>
</feature>
<feature type="region of interest" description="Disordered" evidence="1">
    <location>
        <begin position="811"/>
        <end position="833"/>
    </location>
</feature>
<dbReference type="PANTHER" id="PTHR13060:SF0">
    <property type="entry name" value="PROTEIN ECDYSONELESS HOMOLOG"/>
    <property type="match status" value="1"/>
</dbReference>
<dbReference type="PANTHER" id="PTHR13060">
    <property type="entry name" value="SGT1 PROTEIN HSGT1 SUPPRESSOR OF GCR2"/>
    <property type="match status" value="1"/>
</dbReference>
<reference evidence="2" key="1">
    <citation type="submission" date="2022-04" db="EMBL/GenBank/DDBJ databases">
        <authorList>
            <person name="Xu L."/>
            <person name="Lv Z."/>
        </authorList>
    </citation>
    <scope>NUCLEOTIDE SEQUENCE</scope>
    <source>
        <strain evidence="2">LV_2022a</strain>
    </source>
</reference>
<name>A0AAE1ZKI2_SCHME</name>
<dbReference type="Pfam" id="PF07093">
    <property type="entry name" value="SGT1"/>
    <property type="match status" value="1"/>
</dbReference>
<feature type="region of interest" description="Disordered" evidence="1">
    <location>
        <begin position="530"/>
        <end position="561"/>
    </location>
</feature>
<evidence type="ECO:0000313" key="3">
    <source>
        <dbReference type="Proteomes" id="UP001292079"/>
    </source>
</evidence>
<proteinExistence type="predicted"/>
<dbReference type="Proteomes" id="UP001292079">
    <property type="component" value="Unassembled WGS sequence"/>
</dbReference>
<sequence>MNKYFNGENSIKLIKEFFKYLVISRLLTRIVSTFYYLKKMKNCLTYKLFFPNNTDRNVASYKRNMYIEFLSLWCIQYQWYKDPFRLWIQSSCVDSFFLYGCVDCGESVEDEWFIVWLLSEISKIDPEVIIQVTDEDGEFLLIECANHLPSWINPENAENRVWLYRGELCIICKARKLKITLNNALETFRNFNSSAFLMSSNIQTAIQGKMKKYPDFVQTTHLAHVTVPYPVAAVFTVFDSKHLINSSIDVLEDKISDHSAVQSWLKLFKNNLTIFANHCKNKGGIVLRSNWPKLAELSNSYVTIPIRFNRLRYALLRSLPTPSGFKQPPNDDLASSRLAAELGLKLCIGLDLLLNFVSKHEQDPNFTPYFMVSGEAKEKWNTFIEKLTSGGYFKGVSEESWLYNELQQQAQWHFLQFLSDSPPELSMYSRSDESAFKTQIHNNLQKDSHFMYCLLNYMENNDYYSSCVARSYSLEPNGIPPADDESWMFITPEELDKMLLERNEIIEPDPLCSSMSSLLRNFMRSSSSFKGIEPNKQCHGTKRKSESKDVSSAVDNTTSSDEITSDENFIEEDFENGYSENCHSTVGETRESMNMGDIMKSLLEANDKILSENKYSIKSMRTQNVKSCHTQAVSVSDSSQQKESDILAYNSDDDVDDLAYLYGPRSECSAYFRDYTSSSIDSLKDLDMSKDQSKKTKSKFIIPCQRTAPTTNNQHSFSSSDSERHHHSGSVPSKVKKTFSMKKYLSHLEDELKNEPVNIGRYIPSMHKSSVRNKLSAHKTGSLYPKKPRGNIQLAEPEDIRFSQELIHRESDDSLESLESSSSESIVETSDSELDQYITRNLSASMKSQSNHSQFQPSGPAANLLSAMGLPIHQISSNSENTEDRNHFNH</sequence>
<keyword evidence="3" id="KW-1185">Reference proteome</keyword>
<accession>A0AAE1ZKI2</accession>
<comment type="caution">
    <text evidence="2">The sequence shown here is derived from an EMBL/GenBank/DDBJ whole genome shotgun (WGS) entry which is preliminary data.</text>
</comment>
<organism evidence="2 3">
    <name type="scientific">Schistosoma mekongi</name>
    <name type="common">Parasitic worm</name>
    <dbReference type="NCBI Taxonomy" id="38744"/>
    <lineage>
        <taxon>Eukaryota</taxon>
        <taxon>Metazoa</taxon>
        <taxon>Spiralia</taxon>
        <taxon>Lophotrochozoa</taxon>
        <taxon>Platyhelminthes</taxon>
        <taxon>Trematoda</taxon>
        <taxon>Digenea</taxon>
        <taxon>Strigeidida</taxon>
        <taxon>Schistosomatoidea</taxon>
        <taxon>Schistosomatidae</taxon>
        <taxon>Schistosoma</taxon>
    </lineage>
</organism>
<dbReference type="EMBL" id="JALJAT010000001">
    <property type="protein sequence ID" value="KAK4475079.1"/>
    <property type="molecule type" value="Genomic_DNA"/>
</dbReference>
<dbReference type="GO" id="GO:0005634">
    <property type="term" value="C:nucleus"/>
    <property type="evidence" value="ECO:0007669"/>
    <property type="project" value="TreeGrafter"/>
</dbReference>
<feature type="compositionally biased region" description="Polar residues" evidence="1">
    <location>
        <begin position="707"/>
        <end position="720"/>
    </location>
</feature>
<evidence type="ECO:0000256" key="1">
    <source>
        <dbReference type="SAM" id="MobiDB-lite"/>
    </source>
</evidence>